<dbReference type="PATRIC" id="fig|579138.3.peg.610"/>
<proteinExistence type="inferred from homology"/>
<keyword evidence="4 6" id="KW-1005">Bacterial flagellum biogenesis</keyword>
<evidence type="ECO:0000256" key="5">
    <source>
        <dbReference type="ARBA" id="ARBA00023186"/>
    </source>
</evidence>
<dbReference type="PANTHER" id="PTHR34773:SF1">
    <property type="entry name" value="FLAGELLAR SECRETION CHAPERONE FLIS"/>
    <property type="match status" value="1"/>
</dbReference>
<dbReference type="EMBL" id="CP002865">
    <property type="protein sequence ID" value="AEI37480.1"/>
    <property type="molecule type" value="Genomic_DNA"/>
</dbReference>
<dbReference type="PIRSF" id="PIRSF039090">
    <property type="entry name" value="Flis"/>
    <property type="match status" value="1"/>
</dbReference>
<evidence type="ECO:0000256" key="1">
    <source>
        <dbReference type="ARBA" id="ARBA00004514"/>
    </source>
</evidence>
<keyword evidence="7" id="KW-0969">Cilium</keyword>
<keyword evidence="5" id="KW-0143">Chaperone</keyword>
<dbReference type="CDD" id="cd16098">
    <property type="entry name" value="FliS"/>
    <property type="match status" value="1"/>
</dbReference>
<keyword evidence="7" id="KW-0282">Flagellum</keyword>
<evidence type="ECO:0000256" key="6">
    <source>
        <dbReference type="PIRNR" id="PIRNR039090"/>
    </source>
</evidence>
<protein>
    <recommendedName>
        <fullName evidence="6">Flagellar secretion chaperone FliS</fullName>
    </recommendedName>
</protein>
<dbReference type="eggNOG" id="COG1516">
    <property type="taxonomic scope" value="Bacteria"/>
</dbReference>
<name>F8ERM2_ZYMMT</name>
<dbReference type="SUPFAM" id="SSF101116">
    <property type="entry name" value="Flagellar export chaperone FliS"/>
    <property type="match status" value="1"/>
</dbReference>
<dbReference type="Gene3D" id="1.20.120.340">
    <property type="entry name" value="Flagellar protein FliS"/>
    <property type="match status" value="1"/>
</dbReference>
<evidence type="ECO:0000313" key="7">
    <source>
        <dbReference type="EMBL" id="AEI37480.1"/>
    </source>
</evidence>
<dbReference type="InterPro" id="IPR036584">
    <property type="entry name" value="FliS_sf"/>
</dbReference>
<comment type="subcellular location">
    <subcellularLocation>
        <location evidence="1 6">Cytoplasm</location>
        <location evidence="1 6">Cytosol</location>
    </subcellularLocation>
</comment>
<dbReference type="Pfam" id="PF02561">
    <property type="entry name" value="FliS"/>
    <property type="match status" value="1"/>
</dbReference>
<accession>F8ERM2</accession>
<dbReference type="STRING" id="579138.Zymop_0578"/>
<organism evidence="7 8">
    <name type="scientific">Zymomonas mobilis subsp. pomaceae (strain ATCC 29192 / DSM 22645 / JCM 10191 / CCUG 17912 / NBRC 13757 / NCIMB 11200 / NRRL B-4491 / Barker I)</name>
    <dbReference type="NCBI Taxonomy" id="579138"/>
    <lineage>
        <taxon>Bacteria</taxon>
        <taxon>Pseudomonadati</taxon>
        <taxon>Pseudomonadota</taxon>
        <taxon>Alphaproteobacteria</taxon>
        <taxon>Sphingomonadales</taxon>
        <taxon>Zymomonadaceae</taxon>
        <taxon>Zymomonas</taxon>
    </lineage>
</organism>
<keyword evidence="7" id="KW-0966">Cell projection</keyword>
<evidence type="ECO:0000256" key="4">
    <source>
        <dbReference type="ARBA" id="ARBA00022795"/>
    </source>
</evidence>
<keyword evidence="3 6" id="KW-0963">Cytoplasm</keyword>
<dbReference type="GO" id="GO:0071973">
    <property type="term" value="P:bacterial-type flagellum-dependent cell motility"/>
    <property type="evidence" value="ECO:0007669"/>
    <property type="project" value="TreeGrafter"/>
</dbReference>
<evidence type="ECO:0000313" key="8">
    <source>
        <dbReference type="Proteomes" id="UP000000491"/>
    </source>
</evidence>
<dbReference type="InterPro" id="IPR003713">
    <property type="entry name" value="FliS"/>
</dbReference>
<dbReference type="PANTHER" id="PTHR34773">
    <property type="entry name" value="FLAGELLAR SECRETION CHAPERONE FLIS"/>
    <property type="match status" value="1"/>
</dbReference>
<sequence>MSYAPFSRAAARYRDVDLDSKVMNATPHGLISLLYEELIREFNVYRSALEQQDRERRYTAQQKIFNIIGNLESSLNFEKGGDVARSLFHSYAYIRQRFAQTLRTLDPEPLTEARKAVAELLSAWNEIGSQ</sequence>
<dbReference type="AlphaFoldDB" id="F8ERM2"/>
<gene>
    <name evidence="7" type="ordered locus">Zymop_0578</name>
</gene>
<dbReference type="RefSeq" id="WP_013933879.1">
    <property type="nucleotide sequence ID" value="NC_015709.1"/>
</dbReference>
<dbReference type="GO" id="GO:0005829">
    <property type="term" value="C:cytosol"/>
    <property type="evidence" value="ECO:0007669"/>
    <property type="project" value="UniProtKB-SubCell"/>
</dbReference>
<evidence type="ECO:0000256" key="3">
    <source>
        <dbReference type="ARBA" id="ARBA00022490"/>
    </source>
</evidence>
<comment type="similarity">
    <text evidence="2 6">Belongs to the FliS family.</text>
</comment>
<evidence type="ECO:0000256" key="2">
    <source>
        <dbReference type="ARBA" id="ARBA00008787"/>
    </source>
</evidence>
<dbReference type="KEGG" id="zmp:Zymop_0578"/>
<dbReference type="HOGENOM" id="CLU_080373_1_3_5"/>
<dbReference type="Proteomes" id="UP000000491">
    <property type="component" value="Chromosome"/>
</dbReference>
<reference evidence="7 8" key="1">
    <citation type="journal article" date="2011" name="J. Bacteriol.">
        <title>Genome sequence of the ethanol-producing Zymomonas mobilis subsp. pomaceae lectotype strain ATCC 29192.</title>
        <authorList>
            <person name="Kouvelis V.N."/>
            <person name="Davenport K.W."/>
            <person name="Brettin T.S."/>
            <person name="Bruce D."/>
            <person name="Detter C."/>
            <person name="Han C.S."/>
            <person name="Nolan M."/>
            <person name="Tapia R."/>
            <person name="Damoulaki A."/>
            <person name="Kyrpides N.C."/>
            <person name="Typas M.A."/>
            <person name="Pappas K.M."/>
        </authorList>
    </citation>
    <scope>NUCLEOTIDE SEQUENCE [LARGE SCALE GENOMIC DNA]</scope>
    <source>
        <strain evidence="8">ATCC 29192 / DSM 22645 / JCM 10191 / CCUG 17912 / NBRC 13757 / NCIMB 11200 / NRRL B-4491 / Barker I</strain>
    </source>
</reference>
<dbReference type="GO" id="GO:0044780">
    <property type="term" value="P:bacterial-type flagellum assembly"/>
    <property type="evidence" value="ECO:0007669"/>
    <property type="project" value="InterPro"/>
</dbReference>